<dbReference type="STRING" id="990121.A0A0V1ADW9"/>
<dbReference type="PANTHER" id="PTHR13094">
    <property type="entry name" value="NADH-UBIQUINONE OXIDOREDUCTASE PDSW SUBUNIT"/>
    <property type="match status" value="1"/>
</dbReference>
<feature type="compositionally biased region" description="Basic and acidic residues" evidence="10">
    <location>
        <begin position="538"/>
        <end position="560"/>
    </location>
</feature>
<name>A0A0V1ADW9_9BILA</name>
<dbReference type="GO" id="GO:0005743">
    <property type="term" value="C:mitochondrial inner membrane"/>
    <property type="evidence" value="ECO:0007669"/>
    <property type="project" value="UniProtKB-SubCell"/>
</dbReference>
<comment type="similarity">
    <text evidence="2">Belongs to the complex I NDUFB10 subunit family.</text>
</comment>
<dbReference type="CDD" id="cd09272">
    <property type="entry name" value="RNase_HI_RT_Ty1"/>
    <property type="match status" value="1"/>
</dbReference>
<feature type="compositionally biased region" description="Basic and acidic residues" evidence="10">
    <location>
        <begin position="1"/>
        <end position="12"/>
    </location>
</feature>
<feature type="compositionally biased region" description="Polar residues" evidence="10">
    <location>
        <begin position="15"/>
        <end position="25"/>
    </location>
</feature>
<evidence type="ECO:0000256" key="1">
    <source>
        <dbReference type="ARBA" id="ARBA00004443"/>
    </source>
</evidence>
<feature type="region of interest" description="Disordered" evidence="10">
    <location>
        <begin position="1"/>
        <end position="45"/>
    </location>
</feature>
<dbReference type="OrthoDB" id="6017729at2759"/>
<keyword evidence="7" id="KW-0249">Electron transport</keyword>
<keyword evidence="6" id="KW-0999">Mitochondrion inner membrane</keyword>
<evidence type="ECO:0000256" key="7">
    <source>
        <dbReference type="ARBA" id="ARBA00022982"/>
    </source>
</evidence>
<keyword evidence="11" id="KW-0830">Ubiquinone</keyword>
<sequence length="569" mass="66504">MPSGKRETERKGNAPVNTGPSPNSDGRTDNTVKEADDYARGSGPLHLLRVAPARRTNITSEIVEAGDVASEDSSPKKLVPRKDVASVAVANGPKSVVEALSCHESNEWLEAMQRESEALVKRKQHAMDCVSMETHEHSCDSLTLTAAEIPTTEDPTHVTFSNLEMPPSAGNQGSKDPLHRPVRRQMHLKRMVEEITGISKSVILHSVDESALKLARDPVFHARIEDMDIRYHFIREATERKYVELRYVPTEQMVADILTKGFFKLNHEKCETLYCCALTDHCNQSNLKKKLREESVLRNSESENMASGETLAERYKREDKEISKAFWEVLDINSRGTILLRFKYYVWRMLDIPATWMKENVVDPLQKDRKIPYYHQRFNRVRTIDECAVDDRVCYEEAQMQFHLDKMVDGYILDILRNRMQRCREYYMNNAEYKCAKCIDDFEQAELNFYIKYGDMGYYGDVLTAYTKQKHRMIWERRHPEIMAARAEAREEHKRQMELGNYDPSFWKRKDPRLYKDYLISIFTPYNYSSFLRFKRDEPSQDPKFYKEREEARQKGEYKEPANPNLIWP</sequence>
<organism evidence="11 12">
    <name type="scientific">Trichinella patagoniensis</name>
    <dbReference type="NCBI Taxonomy" id="990121"/>
    <lineage>
        <taxon>Eukaryota</taxon>
        <taxon>Metazoa</taxon>
        <taxon>Ecdysozoa</taxon>
        <taxon>Nematoda</taxon>
        <taxon>Enoplea</taxon>
        <taxon>Dorylaimia</taxon>
        <taxon>Trichinellida</taxon>
        <taxon>Trichinellidae</taxon>
        <taxon>Trichinella</taxon>
    </lineage>
</organism>
<evidence type="ECO:0000256" key="4">
    <source>
        <dbReference type="ARBA" id="ARBA00022448"/>
    </source>
</evidence>
<dbReference type="EMBL" id="JYDQ01000006">
    <property type="protein sequence ID" value="KRY22925.1"/>
    <property type="molecule type" value="Genomic_DNA"/>
</dbReference>
<dbReference type="InterPro" id="IPR019377">
    <property type="entry name" value="NADH_UbQ_OxRdtase_su10"/>
</dbReference>
<feature type="region of interest" description="Disordered" evidence="10">
    <location>
        <begin position="538"/>
        <end position="569"/>
    </location>
</feature>
<proteinExistence type="inferred from homology"/>
<dbReference type="Proteomes" id="UP000054783">
    <property type="component" value="Unassembled WGS sequence"/>
</dbReference>
<keyword evidence="9" id="KW-0472">Membrane</keyword>
<reference evidence="11 12" key="1">
    <citation type="submission" date="2015-01" db="EMBL/GenBank/DDBJ databases">
        <title>Evolution of Trichinella species and genotypes.</title>
        <authorList>
            <person name="Korhonen P.K."/>
            <person name="Edoardo P."/>
            <person name="Giuseppe L.R."/>
            <person name="Gasser R.B."/>
        </authorList>
    </citation>
    <scope>NUCLEOTIDE SEQUENCE [LARGE SCALE GENOMIC DNA]</scope>
    <source>
        <strain evidence="11">ISS2496</strain>
    </source>
</reference>
<evidence type="ECO:0000313" key="12">
    <source>
        <dbReference type="Proteomes" id="UP000054783"/>
    </source>
</evidence>
<evidence type="ECO:0000256" key="3">
    <source>
        <dbReference type="ARBA" id="ARBA00014109"/>
    </source>
</evidence>
<evidence type="ECO:0000256" key="8">
    <source>
        <dbReference type="ARBA" id="ARBA00023128"/>
    </source>
</evidence>
<gene>
    <name evidence="11" type="ORF">T12_5903</name>
</gene>
<comment type="caution">
    <text evidence="11">The sequence shown here is derived from an EMBL/GenBank/DDBJ whole genome shotgun (WGS) entry which is preliminary data.</text>
</comment>
<dbReference type="GO" id="GO:0045271">
    <property type="term" value="C:respiratory chain complex I"/>
    <property type="evidence" value="ECO:0007669"/>
    <property type="project" value="UniProtKB-ARBA"/>
</dbReference>
<keyword evidence="5" id="KW-0679">Respiratory chain</keyword>
<comment type="subcellular location">
    <subcellularLocation>
        <location evidence="1">Mitochondrion inner membrane</location>
        <topology evidence="1">Peripheral membrane protein</topology>
        <orientation evidence="1">Matrix side</orientation>
    </subcellularLocation>
</comment>
<evidence type="ECO:0000256" key="10">
    <source>
        <dbReference type="SAM" id="MobiDB-lite"/>
    </source>
</evidence>
<keyword evidence="12" id="KW-1185">Reference proteome</keyword>
<dbReference type="AlphaFoldDB" id="A0A0V1ADW9"/>
<keyword evidence="4" id="KW-0813">Transport</keyword>
<feature type="compositionally biased region" description="Basic and acidic residues" evidence="10">
    <location>
        <begin position="26"/>
        <end position="39"/>
    </location>
</feature>
<evidence type="ECO:0000256" key="5">
    <source>
        <dbReference type="ARBA" id="ARBA00022660"/>
    </source>
</evidence>
<evidence type="ECO:0000256" key="9">
    <source>
        <dbReference type="ARBA" id="ARBA00023136"/>
    </source>
</evidence>
<evidence type="ECO:0000313" key="11">
    <source>
        <dbReference type="EMBL" id="KRY22925.1"/>
    </source>
</evidence>
<evidence type="ECO:0000256" key="6">
    <source>
        <dbReference type="ARBA" id="ARBA00022792"/>
    </source>
</evidence>
<dbReference type="Pfam" id="PF10249">
    <property type="entry name" value="NDUFB10"/>
    <property type="match status" value="1"/>
</dbReference>
<protein>
    <recommendedName>
        <fullName evidence="3">NADH dehydrogenase [ubiquinone] 1 beta subcomplex subunit 10</fullName>
    </recommendedName>
</protein>
<evidence type="ECO:0000256" key="2">
    <source>
        <dbReference type="ARBA" id="ARBA00008317"/>
    </source>
</evidence>
<keyword evidence="8" id="KW-0496">Mitochondrion</keyword>
<dbReference type="PANTHER" id="PTHR13094:SF1">
    <property type="entry name" value="NADH DEHYDROGENASE [UBIQUINONE] 1 BETA SUBCOMPLEX SUBUNIT 10"/>
    <property type="match status" value="1"/>
</dbReference>
<dbReference type="InterPro" id="IPR039993">
    <property type="entry name" value="NDUFB10"/>
</dbReference>
<accession>A0A0V1ADW9</accession>